<reference evidence="1" key="1">
    <citation type="submission" date="2023-01" db="EMBL/GenBank/DDBJ databases">
        <title>Whole-genome sequence of Pseudomonas putida NBRC 14671.</title>
        <authorList>
            <person name="Morohoshi T."/>
            <person name="Someya N."/>
        </authorList>
    </citation>
    <scope>NUCLEOTIDE SEQUENCE</scope>
    <source>
        <strain evidence="1">NBRC 14671</strain>
    </source>
</reference>
<dbReference type="EMBL" id="BSKJ01000001">
    <property type="protein sequence ID" value="GLO33897.1"/>
    <property type="molecule type" value="Genomic_DNA"/>
</dbReference>
<organism evidence="1 2">
    <name type="scientific">Pseudomonas putida</name>
    <name type="common">Arthrobacter siderocapsulatus</name>
    <dbReference type="NCBI Taxonomy" id="303"/>
    <lineage>
        <taxon>Bacteria</taxon>
        <taxon>Pseudomonadati</taxon>
        <taxon>Pseudomonadota</taxon>
        <taxon>Gammaproteobacteria</taxon>
        <taxon>Pseudomonadales</taxon>
        <taxon>Pseudomonadaceae</taxon>
        <taxon>Pseudomonas</taxon>
    </lineage>
</organism>
<sequence>MVANDFSKDLLAAVDKLASADLILIDLIDERFDLVALPTGEMITHSNELAESGLLAEEGVAGYKVIPQGSFERRELWLQGMHRFLGLLKSLNKLDAVLVNKVYWASSFEFDTQSVFPVGRGEIDKANEDLEWMYGAMERVLDSSQFLNFDKALLTADEFHRWGVSPFHYCEMYYREALAQIVKKSEKNRAVLSPGVERAPIKPPPVCSGVELNVAAHIVDDEIYAHCSLSMNDQACEGGDFAFYLLVDGVRHAARWYEKSPNARFAIPDHPGKLEVAAFYKDEFDEKLCSKENITLASSS</sequence>
<evidence type="ECO:0000313" key="2">
    <source>
        <dbReference type="Proteomes" id="UP001161257"/>
    </source>
</evidence>
<comment type="caution">
    <text evidence="1">The sequence shown here is derived from an EMBL/GenBank/DDBJ whole genome shotgun (WGS) entry which is preliminary data.</text>
</comment>
<dbReference type="Proteomes" id="UP001161257">
    <property type="component" value="Unassembled WGS sequence"/>
</dbReference>
<name>A0AA37R697_PSEPU</name>
<dbReference type="AlphaFoldDB" id="A0AA37R697"/>
<gene>
    <name evidence="1" type="ORF">PPUN14671_07300</name>
</gene>
<dbReference type="Pfam" id="PF19786">
    <property type="entry name" value="DUF6270"/>
    <property type="match status" value="1"/>
</dbReference>
<dbReference type="InterPro" id="IPR046237">
    <property type="entry name" value="DUF6270"/>
</dbReference>
<accession>A0AA37R697</accession>
<proteinExistence type="predicted"/>
<protein>
    <submittedName>
        <fullName evidence="1">Uncharacterized protein</fullName>
    </submittedName>
</protein>
<evidence type="ECO:0000313" key="1">
    <source>
        <dbReference type="EMBL" id="GLO33897.1"/>
    </source>
</evidence>